<sequence length="255" mass="25904">MLRVPSLKPNRLRGVIASGVVDDVLPKPSCDQRTDTTPKPIRARLRIACTATWGSSEQAWTAMSPPERCGSSLSPGNAGSSASASGFFAAIPKRSRPSLVNSVGPNPTVSVRLFGGRPTASPVSSGGDSGTPLSAPVPICLPAVIAAAAAVHCRSMRTSLARSSVITSNTQKCSRSWTGVAMPAWFTPWKSTAPGVGVDDLSSVPVTAVATPPAAAAPTTSAPPVQPSSARRLNPSPDDGSTASATRSVSVMGPP</sequence>
<proteinExistence type="predicted"/>
<dbReference type="Proteomes" id="UP000286931">
    <property type="component" value="Unassembled WGS sequence"/>
</dbReference>
<evidence type="ECO:0000313" key="3">
    <source>
        <dbReference type="Proteomes" id="UP000286931"/>
    </source>
</evidence>
<accession>A0A401YZT7</accession>
<keyword evidence="3" id="KW-1185">Reference proteome</keyword>
<evidence type="ECO:0000256" key="1">
    <source>
        <dbReference type="SAM" id="MobiDB-lite"/>
    </source>
</evidence>
<dbReference type="EMBL" id="BIFH01000036">
    <property type="protein sequence ID" value="GCE00082.1"/>
    <property type="molecule type" value="Genomic_DNA"/>
</dbReference>
<reference evidence="2 3" key="1">
    <citation type="submission" date="2018-12" db="EMBL/GenBank/DDBJ databases">
        <title>Draft genome sequence of Embleya hyalina NBRC 13850T.</title>
        <authorList>
            <person name="Komaki H."/>
            <person name="Hosoyama A."/>
            <person name="Kimura A."/>
            <person name="Ichikawa N."/>
            <person name="Tamura T."/>
        </authorList>
    </citation>
    <scope>NUCLEOTIDE SEQUENCE [LARGE SCALE GENOMIC DNA]</scope>
    <source>
        <strain evidence="2 3">NBRC 13850</strain>
    </source>
</reference>
<feature type="region of interest" description="Disordered" evidence="1">
    <location>
        <begin position="211"/>
        <end position="255"/>
    </location>
</feature>
<feature type="compositionally biased region" description="Polar residues" evidence="1">
    <location>
        <begin position="239"/>
        <end position="249"/>
    </location>
</feature>
<dbReference type="AlphaFoldDB" id="A0A401YZT7"/>
<feature type="compositionally biased region" description="Low complexity" evidence="1">
    <location>
        <begin position="211"/>
        <end position="230"/>
    </location>
</feature>
<comment type="caution">
    <text evidence="2">The sequence shown here is derived from an EMBL/GenBank/DDBJ whole genome shotgun (WGS) entry which is preliminary data.</text>
</comment>
<evidence type="ECO:0000313" key="2">
    <source>
        <dbReference type="EMBL" id="GCE00082.1"/>
    </source>
</evidence>
<name>A0A401YZT7_9ACTN</name>
<organism evidence="2 3">
    <name type="scientific">Embleya hyalina</name>
    <dbReference type="NCBI Taxonomy" id="516124"/>
    <lineage>
        <taxon>Bacteria</taxon>
        <taxon>Bacillati</taxon>
        <taxon>Actinomycetota</taxon>
        <taxon>Actinomycetes</taxon>
        <taxon>Kitasatosporales</taxon>
        <taxon>Streptomycetaceae</taxon>
        <taxon>Embleya</taxon>
    </lineage>
</organism>
<gene>
    <name evidence="2" type="ORF">EHYA_07807</name>
</gene>
<protein>
    <submittedName>
        <fullName evidence="2">Uncharacterized protein</fullName>
    </submittedName>
</protein>